<organism evidence="7 8">
    <name type="scientific">Pseudolycoriella hygida</name>
    <dbReference type="NCBI Taxonomy" id="35572"/>
    <lineage>
        <taxon>Eukaryota</taxon>
        <taxon>Metazoa</taxon>
        <taxon>Ecdysozoa</taxon>
        <taxon>Arthropoda</taxon>
        <taxon>Hexapoda</taxon>
        <taxon>Insecta</taxon>
        <taxon>Pterygota</taxon>
        <taxon>Neoptera</taxon>
        <taxon>Endopterygota</taxon>
        <taxon>Diptera</taxon>
        <taxon>Nematocera</taxon>
        <taxon>Sciaroidea</taxon>
        <taxon>Sciaridae</taxon>
        <taxon>Pseudolycoriella</taxon>
    </lineage>
</organism>
<keyword evidence="5" id="KW-0067">ATP-binding</keyword>
<dbReference type="GO" id="GO:0005524">
    <property type="term" value="F:ATP binding"/>
    <property type="evidence" value="ECO:0007669"/>
    <property type="project" value="UniProtKB-KW"/>
</dbReference>
<evidence type="ECO:0000313" key="8">
    <source>
        <dbReference type="Proteomes" id="UP001151699"/>
    </source>
</evidence>
<dbReference type="InterPro" id="IPR004344">
    <property type="entry name" value="TTL/TTLL_fam"/>
</dbReference>
<comment type="caution">
    <text evidence="7">The sequence shown here is derived from an EMBL/GenBank/DDBJ whole genome shotgun (WGS) entry which is preliminary data.</text>
</comment>
<dbReference type="Gene3D" id="3.30.470.20">
    <property type="entry name" value="ATP-grasp fold, B domain"/>
    <property type="match status" value="1"/>
</dbReference>
<evidence type="ECO:0000256" key="5">
    <source>
        <dbReference type="ARBA" id="ARBA00022840"/>
    </source>
</evidence>
<dbReference type="GO" id="GO:0003341">
    <property type="term" value="P:cilium movement"/>
    <property type="evidence" value="ECO:0007669"/>
    <property type="project" value="TreeGrafter"/>
</dbReference>
<keyword evidence="4" id="KW-0547">Nucleotide-binding</keyword>
<gene>
    <name evidence="7" type="primary">TTLL3A</name>
    <name evidence="7" type="ORF">Bhyg_03569</name>
</gene>
<evidence type="ECO:0000256" key="2">
    <source>
        <dbReference type="ARBA" id="ARBA00022490"/>
    </source>
</evidence>
<dbReference type="SUPFAM" id="SSF56059">
    <property type="entry name" value="Glutathione synthetase ATP-binding domain-like"/>
    <property type="match status" value="1"/>
</dbReference>
<dbReference type="PANTHER" id="PTHR45870:SF2">
    <property type="entry name" value="TUBULIN MONOGLYCYLASE TTLL3"/>
    <property type="match status" value="1"/>
</dbReference>
<dbReference type="PANTHER" id="PTHR45870">
    <property type="entry name" value="TUBULIN MONOGLYCYLASE TTLL3"/>
    <property type="match status" value="1"/>
</dbReference>
<evidence type="ECO:0000256" key="3">
    <source>
        <dbReference type="ARBA" id="ARBA00022598"/>
    </source>
</evidence>
<proteinExistence type="predicted"/>
<sequence>MATVGSGVKNKTNGKLKTSSAYIRPNLKSTYVSSNQSLSARSKSTQRPEQSTNDKKPTEKFINSNSDDSDNEEEEHEEINCDAPEIPEVYKKQGTASYSLCTGYSETTCLCSSYDDASTLINSKRLTYADRRNWISTERLYELRKKAQEAIKNRKTFTIRGCFYSIRKGLIERGWVEKLDIHRRAPVTGLCQVVLEDFTQHLPLRRPGESRRQHLLKCERNIISRFLEHMPIDFLWSARKEKTDWIDMARNPTMTINKFHKSPFTTKEGLCNVLRDFHWFFDEGKSETYFPRSFNVWSQDELTEFIDNFRLSACISLLRYIIETSSEKGVDAVLSSSGQISSTCIEFAVKQCKLYIRSCLHYDIDEDIERIWDHEWDVFLMQSQMVIQEGVRIKDSEVNSIETLLAIVEKVLEEVSEHWSQYNLDGVYNIWIVKPSNRCRGRGIHLMNDLKKILTFVNPPVVNKGHYVLQKYIGMYNESYLRFSSQEFTLVDFHESVHLTNHAVQKRYKNGQRDERLPRENMWDCHTFQAYLRQIGKAEMWSEKIYPGMRKALIGTLLASQDTMDRRLNTFELFGADFMVSEDCQPWLIEINSSPDLGASTSVTARLCPQCLDDVLKVVIDYRNDPKVSTGGFELIYKQVIPPAPAYLGLNLFLKGTQILHQKGSQSKKDRHKNEMLRNTNMKPPVVVSSHHATNKEVMPTVNASRTFIIDFTECDKSPERVNRIPRKPKLPLFKKLCLSDSASLKPKTLSSGVRRPSGSKVPNENNARTKQIDSARRHASCGPRLVTIQNSNNDDSPTNAVLDAMETNNIKKDFECVGNKYCVESLPQLATDCNGNSIIKNGSPRKGSLDNVNASNKNHKMGFAKSKTSGSIPLTKNGKISCIDKDYQKFVSKNVNANKIQTRSVNDGYCSHFFAVGLSLRAWRSKYNKIAKLEKDGIQPLSTNLQTMSDRKIRKNGFKVPKQGDTL</sequence>
<feature type="region of interest" description="Disordered" evidence="6">
    <location>
        <begin position="1"/>
        <end position="83"/>
    </location>
</feature>
<dbReference type="Proteomes" id="UP001151699">
    <property type="component" value="Chromosome A"/>
</dbReference>
<accession>A0A9Q0NDJ6</accession>
<dbReference type="GO" id="GO:0060271">
    <property type="term" value="P:cilium assembly"/>
    <property type="evidence" value="ECO:0007669"/>
    <property type="project" value="TreeGrafter"/>
</dbReference>
<feature type="region of interest" description="Disordered" evidence="6">
    <location>
        <begin position="747"/>
        <end position="770"/>
    </location>
</feature>
<dbReference type="PROSITE" id="PS51221">
    <property type="entry name" value="TTL"/>
    <property type="match status" value="1"/>
</dbReference>
<dbReference type="OrthoDB" id="202825at2759"/>
<comment type="subcellular location">
    <subcellularLocation>
        <location evidence="1">Cytoplasm</location>
    </subcellularLocation>
</comment>
<dbReference type="InterPro" id="IPR051437">
    <property type="entry name" value="TTLL_monoglycylase"/>
</dbReference>
<dbReference type="GO" id="GO:0070736">
    <property type="term" value="F:protein-glycine ligase activity, initiating"/>
    <property type="evidence" value="ECO:0007669"/>
    <property type="project" value="TreeGrafter"/>
</dbReference>
<evidence type="ECO:0000256" key="1">
    <source>
        <dbReference type="ARBA" id="ARBA00004496"/>
    </source>
</evidence>
<dbReference type="Pfam" id="PF03133">
    <property type="entry name" value="TTL"/>
    <property type="match status" value="2"/>
</dbReference>
<evidence type="ECO:0000313" key="7">
    <source>
        <dbReference type="EMBL" id="KAJ6648341.1"/>
    </source>
</evidence>
<feature type="compositionally biased region" description="Polar residues" evidence="6">
    <location>
        <begin position="761"/>
        <end position="770"/>
    </location>
</feature>
<dbReference type="EMBL" id="WJQU01000001">
    <property type="protein sequence ID" value="KAJ6648341.1"/>
    <property type="molecule type" value="Genomic_DNA"/>
</dbReference>
<dbReference type="GO" id="GO:0015630">
    <property type="term" value="C:microtubule cytoskeleton"/>
    <property type="evidence" value="ECO:0007669"/>
    <property type="project" value="TreeGrafter"/>
</dbReference>
<keyword evidence="8" id="KW-1185">Reference proteome</keyword>
<feature type="compositionally biased region" description="Acidic residues" evidence="6">
    <location>
        <begin position="67"/>
        <end position="77"/>
    </location>
</feature>
<dbReference type="AlphaFoldDB" id="A0A9Q0NDJ6"/>
<keyword evidence="2" id="KW-0963">Cytoplasm</keyword>
<name>A0A9Q0NDJ6_9DIPT</name>
<protein>
    <submittedName>
        <fullName evidence="7">Tubulin glycylase 3A</fullName>
    </submittedName>
</protein>
<keyword evidence="3" id="KW-0436">Ligase</keyword>
<evidence type="ECO:0000256" key="4">
    <source>
        <dbReference type="ARBA" id="ARBA00022741"/>
    </source>
</evidence>
<evidence type="ECO:0000256" key="6">
    <source>
        <dbReference type="SAM" id="MobiDB-lite"/>
    </source>
</evidence>
<dbReference type="GO" id="GO:0005930">
    <property type="term" value="C:axoneme"/>
    <property type="evidence" value="ECO:0007669"/>
    <property type="project" value="TreeGrafter"/>
</dbReference>
<reference evidence="7" key="1">
    <citation type="submission" date="2022-07" db="EMBL/GenBank/DDBJ databases">
        <authorList>
            <person name="Trinca V."/>
            <person name="Uliana J.V.C."/>
            <person name="Torres T.T."/>
            <person name="Ward R.J."/>
            <person name="Monesi N."/>
        </authorList>
    </citation>
    <scope>NUCLEOTIDE SEQUENCE</scope>
    <source>
        <strain evidence="7">HSMRA1968</strain>
        <tissue evidence="7">Whole embryos</tissue>
    </source>
</reference>
<feature type="compositionally biased region" description="Polar residues" evidence="6">
    <location>
        <begin position="9"/>
        <end position="51"/>
    </location>
</feature>